<dbReference type="AlphaFoldDB" id="F4X4G7"/>
<protein>
    <submittedName>
        <fullName evidence="1">Uncharacterized protein</fullName>
    </submittedName>
</protein>
<accession>F4X4G7</accession>
<keyword evidence="2" id="KW-1185">Reference proteome</keyword>
<sequence length="141" mass="15608">MVGVCETQAEPSDNGLTELKRGIGQVPRKLTKGTTPFFRDINRGPAEAQSVSTKFQTTRSTSVKYAVSYESVNPLSRAVRKLLNISLITPVRDSIRVRTCEQVAIGITSHTPLRLLFGRSPRTTDFLGHPLRIPTRYLGPN</sequence>
<dbReference type="EMBL" id="GL888645">
    <property type="protein sequence ID" value="EGI58647.1"/>
    <property type="molecule type" value="Genomic_DNA"/>
</dbReference>
<gene>
    <name evidence="1" type="ORF">G5I_13228</name>
</gene>
<dbReference type="Proteomes" id="UP000007755">
    <property type="component" value="Unassembled WGS sequence"/>
</dbReference>
<evidence type="ECO:0000313" key="2">
    <source>
        <dbReference type="Proteomes" id="UP000007755"/>
    </source>
</evidence>
<organism evidence="2">
    <name type="scientific">Acromyrmex echinatior</name>
    <name type="common">Panamanian leafcutter ant</name>
    <name type="synonym">Acromyrmex octospinosus echinatior</name>
    <dbReference type="NCBI Taxonomy" id="103372"/>
    <lineage>
        <taxon>Eukaryota</taxon>
        <taxon>Metazoa</taxon>
        <taxon>Ecdysozoa</taxon>
        <taxon>Arthropoda</taxon>
        <taxon>Hexapoda</taxon>
        <taxon>Insecta</taxon>
        <taxon>Pterygota</taxon>
        <taxon>Neoptera</taxon>
        <taxon>Endopterygota</taxon>
        <taxon>Hymenoptera</taxon>
        <taxon>Apocrita</taxon>
        <taxon>Aculeata</taxon>
        <taxon>Formicoidea</taxon>
        <taxon>Formicidae</taxon>
        <taxon>Myrmicinae</taxon>
        <taxon>Acromyrmex</taxon>
    </lineage>
</organism>
<evidence type="ECO:0000313" key="1">
    <source>
        <dbReference type="EMBL" id="EGI58647.1"/>
    </source>
</evidence>
<name>F4X4G7_ACREC</name>
<reference evidence="1" key="1">
    <citation type="submission" date="2011-02" db="EMBL/GenBank/DDBJ databases">
        <title>The genome of the leaf-cutting ant Acromyrmex echinatior suggests key adaptations to social evolution and fungus farming.</title>
        <authorList>
            <person name="Nygaard S."/>
            <person name="Zhang G."/>
        </authorList>
    </citation>
    <scope>NUCLEOTIDE SEQUENCE</scope>
</reference>
<dbReference type="InParanoid" id="F4X4G7"/>
<proteinExistence type="predicted"/>